<protein>
    <submittedName>
        <fullName evidence="1">ISAzo13 family transposase</fullName>
    </submittedName>
</protein>
<reference evidence="1" key="1">
    <citation type="submission" date="2019-04" db="EMBL/GenBank/DDBJ databases">
        <title>Microbes associate with the intestines of laboratory mice.</title>
        <authorList>
            <person name="Navarre W."/>
            <person name="Wong E."/>
            <person name="Huang K."/>
            <person name="Tropini C."/>
            <person name="Ng K."/>
            <person name="Yu B."/>
        </authorList>
    </citation>
    <scope>NUCLEOTIDE SEQUENCE</scope>
    <source>
        <strain evidence="1">NM01_1-7b</strain>
    </source>
</reference>
<keyword evidence="2" id="KW-1185">Reference proteome</keyword>
<comment type="caution">
    <text evidence="1">The sequence shown here is derived from an EMBL/GenBank/DDBJ whole genome shotgun (WGS) entry which is preliminary data.</text>
</comment>
<organism evidence="1 2">
    <name type="scientific">Petralouisia muris</name>
    <dbReference type="NCBI Taxonomy" id="3032872"/>
    <lineage>
        <taxon>Bacteria</taxon>
        <taxon>Bacillati</taxon>
        <taxon>Bacillota</taxon>
        <taxon>Clostridia</taxon>
        <taxon>Lachnospirales</taxon>
        <taxon>Lachnospiraceae</taxon>
        <taxon>Petralouisia</taxon>
    </lineage>
</organism>
<gene>
    <name evidence="1" type="ORF">E5329_29085</name>
</gene>
<evidence type="ECO:0000313" key="2">
    <source>
        <dbReference type="Proteomes" id="UP000304953"/>
    </source>
</evidence>
<dbReference type="EMBL" id="SRYA01000210">
    <property type="protein sequence ID" value="TGY84942.1"/>
    <property type="molecule type" value="Genomic_DNA"/>
</dbReference>
<proteinExistence type="predicted"/>
<sequence>MAHNNDKTLSIIEQVFKTMPQLLDERQRRLLAASIAKGYGHGGIKLVSEASGMDIRTIRSGIHEIKDGMPFPSGPEKVRKSGAGRKPVKQLQPDLLDDIRAVVENNTYGDPQKVISWTDLSLRDISSILKERFGIDAGKDIVSRALEELGYSKQANQKMLQVGSQHIDRDAQFQYINTKAQEFIDANEPVISTDTKKKELVGNFKNNGAEYRPAGEARKVLDHDFPLPGLGKVAPYGVYLVNGNAGFVNLGTDHDTSAFAVESIRRWWNIVGKPTYPDAQKLYINCDGGGSNGWRTRLWKYELALFAQESGLEIHVSHYPPGTSKWNKVEHRLFCYITKNWAGKPLIDINTIVNLISSTTTAKGLEVKCVVDRNTYQTGLKANDEMMSRIDIEAVGPNESWNYVIRGFK</sequence>
<dbReference type="Proteomes" id="UP000304953">
    <property type="component" value="Unassembled WGS sequence"/>
</dbReference>
<name>A0AC61RMV4_9FIRM</name>
<evidence type="ECO:0000313" key="1">
    <source>
        <dbReference type="EMBL" id="TGY84942.1"/>
    </source>
</evidence>
<accession>A0AC61RMV4</accession>